<dbReference type="OrthoDB" id="2855396at2"/>
<keyword evidence="3" id="KW-1185">Reference proteome</keyword>
<dbReference type="KEGG" id="paek:D3873_01415"/>
<dbReference type="AlphaFoldDB" id="A0A385YSG3"/>
<name>A0A385YSG3_9BACL</name>
<gene>
    <name evidence="2" type="ORF">D3873_01415</name>
</gene>
<feature type="domain" description="MEDS" evidence="1">
    <location>
        <begin position="23"/>
        <end position="174"/>
    </location>
</feature>
<dbReference type="Proteomes" id="UP000265725">
    <property type="component" value="Chromosome"/>
</dbReference>
<evidence type="ECO:0000259" key="1">
    <source>
        <dbReference type="Pfam" id="PF14417"/>
    </source>
</evidence>
<evidence type="ECO:0000313" key="3">
    <source>
        <dbReference type="Proteomes" id="UP000265725"/>
    </source>
</evidence>
<dbReference type="EMBL" id="CP032418">
    <property type="protein sequence ID" value="AYC28592.1"/>
    <property type="molecule type" value="Genomic_DNA"/>
</dbReference>
<accession>A0A385YSG3</accession>
<protein>
    <recommendedName>
        <fullName evidence="1">MEDS domain-containing protein</fullName>
    </recommendedName>
</protein>
<dbReference type="Pfam" id="PF14417">
    <property type="entry name" value="MEDS"/>
    <property type="match status" value="1"/>
</dbReference>
<reference evidence="3" key="1">
    <citation type="submission" date="2018-09" db="EMBL/GenBank/DDBJ databases">
        <authorList>
            <person name="Zhu H."/>
        </authorList>
    </citation>
    <scope>NUCLEOTIDE SEQUENCE [LARGE SCALE GENOMIC DNA]</scope>
    <source>
        <strain evidence="3">K2R23-3</strain>
    </source>
</reference>
<dbReference type="InterPro" id="IPR025847">
    <property type="entry name" value="MEDS_domain"/>
</dbReference>
<organism evidence="2 3">
    <name type="scientific">Paenisporosarcina cavernae</name>
    <dbReference type="NCBI Taxonomy" id="2320858"/>
    <lineage>
        <taxon>Bacteria</taxon>
        <taxon>Bacillati</taxon>
        <taxon>Bacillota</taxon>
        <taxon>Bacilli</taxon>
        <taxon>Bacillales</taxon>
        <taxon>Caryophanaceae</taxon>
        <taxon>Paenisporosarcina</taxon>
    </lineage>
</organism>
<sequence length="198" mass="23064">MLSRRCTLNTFSNEALFPINQGHVYYRYSSNQIYIERLKEFIADGIQQNQSILIIDNMRNIPILEGLLKKEFPTAGPQEIHLVNNYDFYLSNGDFNTSTILDHFEKELSRFNNSKEIRSWAQVEWSSTTPDTEKAEEFESYADEYILDQKMLTVCAYSTQRLTERLHETLASTHLHLLTDTSYEISPLYRSRQASNAG</sequence>
<evidence type="ECO:0000313" key="2">
    <source>
        <dbReference type="EMBL" id="AYC28592.1"/>
    </source>
</evidence>
<proteinExistence type="predicted"/>